<dbReference type="PANTHER" id="PTHR30097">
    <property type="entry name" value="CATION EFFLUX SYSTEM PROTEIN CUSB"/>
    <property type="match status" value="1"/>
</dbReference>
<proteinExistence type="inferred from homology"/>
<comment type="similarity">
    <text evidence="1">Belongs to the membrane fusion protein (MFP) (TC 8.A.1) family.</text>
</comment>
<name>A0A6N9TKD3_DISTH</name>
<dbReference type="Gene3D" id="2.40.30.170">
    <property type="match status" value="1"/>
</dbReference>
<dbReference type="FunFam" id="2.40.420.20:FF:000006">
    <property type="entry name" value="RND family efflux transporter MFP subunit"/>
    <property type="match status" value="1"/>
</dbReference>
<keyword evidence="6" id="KW-1185">Reference proteome</keyword>
<evidence type="ECO:0000256" key="2">
    <source>
        <dbReference type="ARBA" id="ARBA00022448"/>
    </source>
</evidence>
<dbReference type="InterPro" id="IPR006143">
    <property type="entry name" value="RND_pump_MFP"/>
</dbReference>
<dbReference type="AlphaFoldDB" id="A0A6N9TKD3"/>
<feature type="domain" description="CzcB-like C-terminal circularly permuted SH3-like" evidence="4">
    <location>
        <begin position="290"/>
        <end position="348"/>
    </location>
</feature>
<dbReference type="GO" id="GO:0016020">
    <property type="term" value="C:membrane"/>
    <property type="evidence" value="ECO:0007669"/>
    <property type="project" value="InterPro"/>
</dbReference>
<dbReference type="GO" id="GO:0022857">
    <property type="term" value="F:transmembrane transporter activity"/>
    <property type="evidence" value="ECO:0007669"/>
    <property type="project" value="InterPro"/>
</dbReference>
<gene>
    <name evidence="5" type="ORF">G3N55_01665</name>
</gene>
<comment type="caution">
    <text evidence="5">The sequence shown here is derived from an EMBL/GenBank/DDBJ whole genome shotgun (WGS) entry which is preliminary data.</text>
</comment>
<accession>A0A6N9TKD3</accession>
<dbReference type="Pfam" id="PF25975">
    <property type="entry name" value="CzcB_C"/>
    <property type="match status" value="1"/>
</dbReference>
<dbReference type="RefSeq" id="WP_163297713.1">
    <property type="nucleotide sequence ID" value="NZ_JAAGRR010000008.1"/>
</dbReference>
<dbReference type="GO" id="GO:0060003">
    <property type="term" value="P:copper ion export"/>
    <property type="evidence" value="ECO:0007669"/>
    <property type="project" value="TreeGrafter"/>
</dbReference>
<dbReference type="SUPFAM" id="SSF111369">
    <property type="entry name" value="HlyD-like secretion proteins"/>
    <property type="match status" value="1"/>
</dbReference>
<evidence type="ECO:0000259" key="4">
    <source>
        <dbReference type="Pfam" id="PF25975"/>
    </source>
</evidence>
<protein>
    <submittedName>
        <fullName evidence="5">Efflux RND transporter periplasmic adaptor subunit</fullName>
    </submittedName>
</protein>
<dbReference type="Gene3D" id="2.40.420.20">
    <property type="match status" value="1"/>
</dbReference>
<dbReference type="Proteomes" id="UP000469346">
    <property type="component" value="Unassembled WGS sequence"/>
</dbReference>
<dbReference type="GO" id="GO:0030313">
    <property type="term" value="C:cell envelope"/>
    <property type="evidence" value="ECO:0007669"/>
    <property type="project" value="TreeGrafter"/>
</dbReference>
<dbReference type="EMBL" id="JAAGRR010000008">
    <property type="protein sequence ID" value="NDY41559.1"/>
    <property type="molecule type" value="Genomic_DNA"/>
</dbReference>
<dbReference type="InterPro" id="IPR051909">
    <property type="entry name" value="MFP_Cation_Efflux"/>
</dbReference>
<evidence type="ECO:0000256" key="3">
    <source>
        <dbReference type="SAM" id="Coils"/>
    </source>
</evidence>
<evidence type="ECO:0000256" key="1">
    <source>
        <dbReference type="ARBA" id="ARBA00009477"/>
    </source>
</evidence>
<dbReference type="Gene3D" id="1.10.287.470">
    <property type="entry name" value="Helix hairpin bin"/>
    <property type="match status" value="1"/>
</dbReference>
<sequence>MKRTIIVVFLIVAALVIVGPSLLHKELVDAKDPATGNLPRRDIIRNAPPERRAFAETLRWFGKVKSRNRTRVIAMETGRIVSIAARDGVPVAKGDLLFTIGGPLVDSRLEVLQNQSATLRERITLAEQMVRVKREAVSRKFAKREELTVAEDALARLKAEMESVKQAIQQLQEATHIHAMHGGVFINRKVSVGQEVQKGDDLAEIISQDSIYIAATLFPKRRDAKLETKRAVINLPEGRQIQGTVTTVLPQRTAEGATVVWIEGPDLDSALSPGQTVAGTIILSEHEKALAVPQDAIVRDDEERAYVFIKGSSGYRRQPVKTGIIAGGWVEIVSGVKAEDEVVVQGAYELFYQDFNKTYKVAD</sequence>
<evidence type="ECO:0000313" key="5">
    <source>
        <dbReference type="EMBL" id="NDY41559.1"/>
    </source>
</evidence>
<dbReference type="InterPro" id="IPR058649">
    <property type="entry name" value="CzcB_C"/>
</dbReference>
<dbReference type="GO" id="GO:0015679">
    <property type="term" value="P:plasma membrane copper ion transport"/>
    <property type="evidence" value="ECO:0007669"/>
    <property type="project" value="TreeGrafter"/>
</dbReference>
<reference evidence="5 6" key="1">
    <citation type="submission" date="2020-02" db="EMBL/GenBank/DDBJ databases">
        <title>Comparative genomics of sulfur disproportionating microorganisms.</title>
        <authorList>
            <person name="Ward L.M."/>
            <person name="Bertran E."/>
            <person name="Johnston D.T."/>
        </authorList>
    </citation>
    <scope>NUCLEOTIDE SEQUENCE [LARGE SCALE GENOMIC DNA]</scope>
    <source>
        <strain evidence="5 6">DSM 100025</strain>
    </source>
</reference>
<dbReference type="PANTHER" id="PTHR30097:SF4">
    <property type="entry name" value="SLR6042 PROTEIN"/>
    <property type="match status" value="1"/>
</dbReference>
<keyword evidence="2" id="KW-0813">Transport</keyword>
<organism evidence="5 6">
    <name type="scientific">Dissulfurirhabdus thermomarina</name>
    <dbReference type="NCBI Taxonomy" id="1765737"/>
    <lineage>
        <taxon>Bacteria</taxon>
        <taxon>Deltaproteobacteria</taxon>
        <taxon>Dissulfurirhabdaceae</taxon>
        <taxon>Dissulfurirhabdus</taxon>
    </lineage>
</organism>
<dbReference type="Gene3D" id="2.40.50.100">
    <property type="match status" value="1"/>
</dbReference>
<dbReference type="NCBIfam" id="TIGR01730">
    <property type="entry name" value="RND_mfp"/>
    <property type="match status" value="1"/>
</dbReference>
<evidence type="ECO:0000313" key="6">
    <source>
        <dbReference type="Proteomes" id="UP000469346"/>
    </source>
</evidence>
<feature type="coiled-coil region" evidence="3">
    <location>
        <begin position="109"/>
        <end position="174"/>
    </location>
</feature>
<keyword evidence="3" id="KW-0175">Coiled coil</keyword>